<dbReference type="EMBL" id="CP071793">
    <property type="protein sequence ID" value="QTD48093.1"/>
    <property type="molecule type" value="Genomic_DNA"/>
</dbReference>
<keyword evidence="2" id="KW-0812">Transmembrane</keyword>
<keyword evidence="2" id="KW-1133">Transmembrane helix</keyword>
<evidence type="ECO:0000256" key="1">
    <source>
        <dbReference type="SAM" id="Coils"/>
    </source>
</evidence>
<evidence type="ECO:0000313" key="4">
    <source>
        <dbReference type="EMBL" id="QTD48093.1"/>
    </source>
</evidence>
<protein>
    <recommendedName>
        <fullName evidence="3">Band 7 domain-containing protein</fullName>
    </recommendedName>
</protein>
<dbReference type="Proteomes" id="UP000663929">
    <property type="component" value="Chromosome"/>
</dbReference>
<evidence type="ECO:0000313" key="5">
    <source>
        <dbReference type="Proteomes" id="UP000663929"/>
    </source>
</evidence>
<keyword evidence="1" id="KW-0175">Coiled coil</keyword>
<dbReference type="RefSeq" id="WP_237377754.1">
    <property type="nucleotide sequence ID" value="NZ_CP071793.1"/>
</dbReference>
<gene>
    <name evidence="4" type="ORF">J3U87_21115</name>
</gene>
<feature type="coiled-coil region" evidence="1">
    <location>
        <begin position="277"/>
        <end position="366"/>
    </location>
</feature>
<keyword evidence="2" id="KW-0472">Membrane</keyword>
<dbReference type="AlphaFoldDB" id="A0A8A4TEP0"/>
<feature type="domain" description="Band 7" evidence="3">
    <location>
        <begin position="56"/>
        <end position="298"/>
    </location>
</feature>
<evidence type="ECO:0000259" key="3">
    <source>
        <dbReference type="Pfam" id="PF01145"/>
    </source>
</evidence>
<sequence length="455" mass="50054">MSDSDQNAITNPDGSFGKRGTSRLAMRAGITLSLIFATIFLLFQMVDSNRADTTIVLQSITGNLSVITEPGPYFRFFGTPHEYKKVVAVNFTGNNNADAASILPRIKVRFLDTSMGEARGVARFRLPTNEEAMINIHREFGSMQSLISNLMERVVVETAKASARTMSVEEHYSGGAGQMTLDFDDQLRNGIFVIEQVVDSIHTSEEETSGEGKAATATSEETTLRRRARVLVVKKKSKDGTFIRTKNPLSDYQIVVVSASIEDVDYEPRVDERLAAQKKAAADEALARQNLKKAQQEAKTAHALGEKAIAEARAIAEREKLEAEIKAQKESAVAKINAQREVEVARQNKLKQLEILERQRKEAEGLEVLAKARRTAAENALDPQRVFDAKLAAWQEVEVAKYKYMSQAQLVPQVQMAGGAAEGDNALTLLQLMGIKAASDLGMHFDQIGHVSAKK</sequence>
<evidence type="ECO:0000256" key="2">
    <source>
        <dbReference type="SAM" id="Phobius"/>
    </source>
</evidence>
<dbReference type="InterPro" id="IPR001107">
    <property type="entry name" value="Band_7"/>
</dbReference>
<feature type="transmembrane region" description="Helical" evidence="2">
    <location>
        <begin position="24"/>
        <end position="43"/>
    </location>
</feature>
<proteinExistence type="predicted"/>
<dbReference type="KEGG" id="scor:J3U87_21115"/>
<keyword evidence="5" id="KW-1185">Reference proteome</keyword>
<name>A0A8A4TEP0_SULCO</name>
<accession>A0A8A4TEP0</accession>
<dbReference type="Pfam" id="PF01145">
    <property type="entry name" value="Band_7"/>
    <property type="match status" value="1"/>
</dbReference>
<reference evidence="4" key="1">
    <citation type="submission" date="2021-03" db="EMBL/GenBank/DDBJ databases">
        <title>Acanthopleuribacteraceae sp. M133.</title>
        <authorList>
            <person name="Wang G."/>
        </authorList>
    </citation>
    <scope>NUCLEOTIDE SEQUENCE</scope>
    <source>
        <strain evidence="4">M133</strain>
    </source>
</reference>
<organism evidence="4 5">
    <name type="scientific">Sulfidibacter corallicola</name>
    <dbReference type="NCBI Taxonomy" id="2818388"/>
    <lineage>
        <taxon>Bacteria</taxon>
        <taxon>Pseudomonadati</taxon>
        <taxon>Acidobacteriota</taxon>
        <taxon>Holophagae</taxon>
        <taxon>Acanthopleuribacterales</taxon>
        <taxon>Acanthopleuribacteraceae</taxon>
        <taxon>Sulfidibacter</taxon>
    </lineage>
</organism>